<reference evidence="4" key="1">
    <citation type="submission" date="2017-04" db="EMBL/GenBank/DDBJ databases">
        <authorList>
            <person name="Varghese N."/>
            <person name="Submissions S."/>
        </authorList>
    </citation>
    <scope>NUCLEOTIDE SEQUENCE [LARGE SCALE GENOMIC DNA]</scope>
</reference>
<dbReference type="Gene3D" id="3.90.1480.10">
    <property type="entry name" value="Alpha-2,3-sialyltransferase"/>
    <property type="match status" value="1"/>
</dbReference>
<dbReference type="Pfam" id="PF01973">
    <property type="entry name" value="MptE-like"/>
    <property type="match status" value="1"/>
</dbReference>
<evidence type="ECO:0000259" key="1">
    <source>
        <dbReference type="Pfam" id="PF01973"/>
    </source>
</evidence>
<dbReference type="AlphaFoldDB" id="A0A1Y6EMF2"/>
<organism evidence="3 4">
    <name type="scientific">Pseudidiomarina planktonica</name>
    <dbReference type="NCBI Taxonomy" id="1323738"/>
    <lineage>
        <taxon>Bacteria</taxon>
        <taxon>Pseudomonadati</taxon>
        <taxon>Pseudomonadota</taxon>
        <taxon>Gammaproteobacteria</taxon>
        <taxon>Alteromonadales</taxon>
        <taxon>Idiomarinaceae</taxon>
        <taxon>Pseudidiomarina</taxon>
    </lineage>
</organism>
<dbReference type="EMBL" id="FXWH01000001">
    <property type="protein sequence ID" value="SMQ62371.1"/>
    <property type="molecule type" value="Genomic_DNA"/>
</dbReference>
<evidence type="ECO:0000313" key="3">
    <source>
        <dbReference type="EMBL" id="SMQ62371.1"/>
    </source>
</evidence>
<feature type="domain" description="Glycosyltransferase Maf N-terminal" evidence="2">
    <location>
        <begin position="111"/>
        <end position="225"/>
    </location>
</feature>
<evidence type="ECO:0008006" key="5">
    <source>
        <dbReference type="Google" id="ProtNLM"/>
    </source>
</evidence>
<feature type="domain" description="6-hydroxymethylpterin diphosphokinase MptE-like" evidence="1">
    <location>
        <begin position="540"/>
        <end position="697"/>
    </location>
</feature>
<dbReference type="OrthoDB" id="7254531at2"/>
<feature type="domain" description="Glycosyltransferase Maf N-terminal" evidence="2">
    <location>
        <begin position="30"/>
        <end position="107"/>
    </location>
</feature>
<sequence length="937" mass="106944">MIHQIKAQVLADPVAQQELEATINHSLNKRLQANLLAFAEHIPSLFQQFRAHMPTRVGHFCTSAGQINLVDLTTGITFYGIQAEAEARDDAARFAEQAIRFEIATGQVVQQALPEQCGALMLCGLGSGVALETLFQQHQFEQVLVYEPDPDVFAASLSSCDWASMLQQAAQQGTQLFLQIGDAALTPADDLVELTSHLKLEQLWLYRHTHHSFLDAWLAYLQSDSYRFEQVTKRNYKLPDFNGIEHALPHFSPQLQVPDESHEQSPAWLAARQLYLQNMEALAEFYPDLHEQLQDYEPTNWGIQENADGGFNLLHKERRGYWYPQQPQVSSQQNLADYKEHAEANDLAISYTGGKLFDYQHFKYSQRLGEILAKYPGAAAGLPKSIPALAVFMPALGYQLETLVQEHRIHSLYVIEPNIEFFYWSLYTVPWFDIFADFQQREASLHFSIGDDGTYFEQDMIRRFSEGDGYLTANTYFYLPTPVARLQSAVNSLKREMKTLLVWAEYFDHVRYALAHNRTNFKSDVKLLDSAVLAKRREQGQKFNTPLFIVGNGPSLDDQIEHLLSIRDQVLVVSCGTALKALWKYGIQPDFHAELEQNRVPFEIISSIQDPDYLKQITLLSVTTVCPEVSNLFKETWTVFKHGDGSSAAYDWIIKELGISVDMVQHSFPTVSNLALDITLLLGFRQIYLMGVDLGYASADKHHSKHSIYYNNKTSKELYNYKDKISGQARVRGNLRPTVDTQFQFKASADMMSRLLHEQPHQEVYNCSDGMFISGTMPLKPDLIMLEPGLASPADTYRELSEQVFSNALAKRIQDAFDERYTRQNLVSEFKALLRVTKRAVTDEDGALEVIRQQQSVISLSFHAHQSLLFPLFASEMHLTHATLTRFLYAGESPEQGVEIFKEGLAEWQRTLEFLCADYLFDPMRPDETKWRMRGRL</sequence>
<dbReference type="PANTHER" id="PTHR41786:SF1">
    <property type="entry name" value="6-HYDROXYMETHYLPTERIN DIPHOSPHOKINASE MPTE-LIKE DOMAIN-CONTAINING PROTEIN"/>
    <property type="match status" value="1"/>
</dbReference>
<dbReference type="InterPro" id="IPR002826">
    <property type="entry name" value="MptE-like"/>
</dbReference>
<dbReference type="Proteomes" id="UP000194450">
    <property type="component" value="Unassembled WGS sequence"/>
</dbReference>
<evidence type="ECO:0000313" key="4">
    <source>
        <dbReference type="Proteomes" id="UP000194450"/>
    </source>
</evidence>
<gene>
    <name evidence="3" type="ORF">SAMN06297229_0698</name>
</gene>
<dbReference type="RefSeq" id="WP_086433861.1">
    <property type="nucleotide sequence ID" value="NZ_FXWH01000001.1"/>
</dbReference>
<keyword evidence="4" id="KW-1185">Reference proteome</keyword>
<name>A0A1Y6EMF2_9GAMM</name>
<dbReference type="Pfam" id="PF20157">
    <property type="entry name" value="Maf_flag10_N"/>
    <property type="match status" value="3"/>
</dbReference>
<dbReference type="InterPro" id="IPR045376">
    <property type="entry name" value="Maf_N"/>
</dbReference>
<accession>A0A1Y6EMF2</accession>
<feature type="domain" description="Glycosyltransferase Maf N-terminal" evidence="2">
    <location>
        <begin position="274"/>
        <end position="500"/>
    </location>
</feature>
<proteinExistence type="predicted"/>
<evidence type="ECO:0000259" key="2">
    <source>
        <dbReference type="Pfam" id="PF20157"/>
    </source>
</evidence>
<protein>
    <recommendedName>
        <fullName evidence="5">DUF115 domain-containing protein</fullName>
    </recommendedName>
</protein>
<dbReference type="PANTHER" id="PTHR41786">
    <property type="entry name" value="MOTILITY ACCESSORY FACTOR MAF"/>
    <property type="match status" value="1"/>
</dbReference>